<dbReference type="OrthoDB" id="892590at2"/>
<dbReference type="RefSeq" id="WP_112747783.1">
    <property type="nucleotide sequence ID" value="NZ_QMFY01000007.1"/>
</dbReference>
<evidence type="ECO:0000313" key="2">
    <source>
        <dbReference type="Proteomes" id="UP000251889"/>
    </source>
</evidence>
<organism evidence="1 2">
    <name type="scientific">Pseudochryseolinea flava</name>
    <dbReference type="NCBI Taxonomy" id="2059302"/>
    <lineage>
        <taxon>Bacteria</taxon>
        <taxon>Pseudomonadati</taxon>
        <taxon>Bacteroidota</taxon>
        <taxon>Cytophagia</taxon>
        <taxon>Cytophagales</taxon>
        <taxon>Fulvivirgaceae</taxon>
        <taxon>Pseudochryseolinea</taxon>
    </lineage>
</organism>
<sequence length="212" mass="24849">MNPNYKADERELVKVATFFKKKAKQLIGEGKLGEENRQVEAAVDKFIEHLDEHADTRAHILKEREQLGKLVKDNAECPKCKTRDMIKLVGTDKDERGWKSNRYKCRKCNIQFTWNRPNNPWDMIQYIEEVMTLHHVKTGDTTLSSDEREQIAATIQGMEDNLAKLKPVIESHDREYEALQVREGEMAKAVHEFKNTLLIEKIKMDTWENKHK</sequence>
<dbReference type="EMBL" id="QMFY01000007">
    <property type="protein sequence ID" value="RAW00441.1"/>
    <property type="molecule type" value="Genomic_DNA"/>
</dbReference>
<comment type="caution">
    <text evidence="1">The sequence shown here is derived from an EMBL/GenBank/DDBJ whole genome shotgun (WGS) entry which is preliminary data.</text>
</comment>
<evidence type="ECO:0000313" key="1">
    <source>
        <dbReference type="EMBL" id="RAW00441.1"/>
    </source>
</evidence>
<name>A0A364Y1G2_9BACT</name>
<accession>A0A364Y1G2</accession>
<gene>
    <name evidence="1" type="ORF">DQQ10_15465</name>
</gene>
<keyword evidence="2" id="KW-1185">Reference proteome</keyword>
<dbReference type="Proteomes" id="UP000251889">
    <property type="component" value="Unassembled WGS sequence"/>
</dbReference>
<dbReference type="AlphaFoldDB" id="A0A364Y1G2"/>
<reference evidence="1 2" key="1">
    <citation type="submission" date="2018-06" db="EMBL/GenBank/DDBJ databases">
        <title>Chryseolinea flavus sp. nov., a member of the phylum Bacteroidetes isolated from soil.</title>
        <authorList>
            <person name="Li Y."/>
            <person name="Wang J."/>
        </authorList>
    </citation>
    <scope>NUCLEOTIDE SEQUENCE [LARGE SCALE GENOMIC DNA]</scope>
    <source>
        <strain evidence="1 2">SDU1-6</strain>
    </source>
</reference>
<proteinExistence type="predicted"/>
<protein>
    <submittedName>
        <fullName evidence="1">Uncharacterized protein</fullName>
    </submittedName>
</protein>